<dbReference type="KEGG" id="ggr:HKW67_21030"/>
<dbReference type="AlphaFoldDB" id="A0A6M4IVT1"/>
<name>A0A6M4IVT1_9BACT</name>
<feature type="compositionally biased region" description="Low complexity" evidence="1">
    <location>
        <begin position="55"/>
        <end position="65"/>
    </location>
</feature>
<dbReference type="EMBL" id="CP053085">
    <property type="protein sequence ID" value="QJR37829.1"/>
    <property type="molecule type" value="Genomic_DNA"/>
</dbReference>
<protein>
    <submittedName>
        <fullName evidence="2">Uncharacterized protein</fullName>
    </submittedName>
</protein>
<dbReference type="RefSeq" id="WP_171227265.1">
    <property type="nucleotide sequence ID" value="NZ_CP053085.1"/>
</dbReference>
<accession>A0A6M4IVT1</accession>
<proteinExistence type="predicted"/>
<reference evidence="2 3" key="1">
    <citation type="submission" date="2020-05" db="EMBL/GenBank/DDBJ databases">
        <title>Complete genome sequence of Gemmatimonas greenlandica TET16.</title>
        <authorList>
            <person name="Zeng Y."/>
        </authorList>
    </citation>
    <scope>NUCLEOTIDE SEQUENCE [LARGE SCALE GENOMIC DNA]</scope>
    <source>
        <strain evidence="2 3">TET16</strain>
    </source>
</reference>
<feature type="region of interest" description="Disordered" evidence="1">
    <location>
        <begin position="55"/>
        <end position="82"/>
    </location>
</feature>
<keyword evidence="3" id="KW-1185">Reference proteome</keyword>
<dbReference type="Proteomes" id="UP000500938">
    <property type="component" value="Chromosome"/>
</dbReference>
<evidence type="ECO:0000313" key="2">
    <source>
        <dbReference type="EMBL" id="QJR37829.1"/>
    </source>
</evidence>
<evidence type="ECO:0000313" key="3">
    <source>
        <dbReference type="Proteomes" id="UP000500938"/>
    </source>
</evidence>
<sequence>MDVRRRIAALALFGVQLLQGVLPATGADCERAVVSKKTVGVAAPADLHRHHVSAVSEASSAAPVANEHAADPAPQPVPVQHSHAPAACPMAMACTVVGVMSAAVAVNTVDVAVDVHRPVHVTDWPVSLDIAPEPPPPRG</sequence>
<organism evidence="2 3">
    <name type="scientific">Gemmatimonas groenlandica</name>
    <dbReference type="NCBI Taxonomy" id="2732249"/>
    <lineage>
        <taxon>Bacteria</taxon>
        <taxon>Pseudomonadati</taxon>
        <taxon>Gemmatimonadota</taxon>
        <taxon>Gemmatimonadia</taxon>
        <taxon>Gemmatimonadales</taxon>
        <taxon>Gemmatimonadaceae</taxon>
        <taxon>Gemmatimonas</taxon>
    </lineage>
</organism>
<gene>
    <name evidence="2" type="ORF">HKW67_21030</name>
</gene>
<evidence type="ECO:0000256" key="1">
    <source>
        <dbReference type="SAM" id="MobiDB-lite"/>
    </source>
</evidence>